<dbReference type="SUPFAM" id="SSF55136">
    <property type="entry name" value="Probable bacterial effector-binding domain"/>
    <property type="match status" value="1"/>
</dbReference>
<dbReference type="InterPro" id="IPR006917">
    <property type="entry name" value="SOUL_heme-bd"/>
</dbReference>
<organism evidence="1">
    <name type="scientific">freshwater metagenome</name>
    <dbReference type="NCBI Taxonomy" id="449393"/>
    <lineage>
        <taxon>unclassified sequences</taxon>
        <taxon>metagenomes</taxon>
        <taxon>ecological metagenomes</taxon>
    </lineage>
</organism>
<evidence type="ECO:0000313" key="1">
    <source>
        <dbReference type="EMBL" id="CAB4760727.1"/>
    </source>
</evidence>
<dbReference type="Gene3D" id="3.20.80.10">
    <property type="entry name" value="Regulatory factor, effector binding domain"/>
    <property type="match status" value="1"/>
</dbReference>
<protein>
    <submittedName>
        <fullName evidence="1">Unannotated protein</fullName>
    </submittedName>
</protein>
<sequence length="177" mass="19812">MTQRQEFKVLRTYKDFELREYLPCVIAEVKVSAQYSTATSSAFSTLFNYISKGNKSSQKIAMTAPVITAQKADSSESAGWYVSFVMPSGSTFGHLPHPNDSQVKLRELDTETCIAKSFRGRATDELSRKIAKELRTSASKVNIALSDETRICRFDPPFKPGFLQYNEIVIPAYCDAV</sequence>
<dbReference type="InterPro" id="IPR011256">
    <property type="entry name" value="Reg_factor_effector_dom_sf"/>
</dbReference>
<dbReference type="PANTHER" id="PTHR11220:SF58">
    <property type="entry name" value="SOUL HEME-BINDING FAMILY PROTEIN"/>
    <property type="match status" value="1"/>
</dbReference>
<dbReference type="AlphaFoldDB" id="A0A6J6UQH7"/>
<gene>
    <name evidence="1" type="ORF">UFOPK2837_01138</name>
    <name evidence="2" type="ORF">UFOPK4319_00918</name>
</gene>
<proteinExistence type="predicted"/>
<name>A0A6J6UQH7_9ZZZZ</name>
<evidence type="ECO:0000313" key="2">
    <source>
        <dbReference type="EMBL" id="CAB5060297.1"/>
    </source>
</evidence>
<dbReference type="EMBL" id="CAEZZF010000140">
    <property type="protein sequence ID" value="CAB4760727.1"/>
    <property type="molecule type" value="Genomic_DNA"/>
</dbReference>
<dbReference type="EMBL" id="CAFBQN010000077">
    <property type="protein sequence ID" value="CAB5060297.1"/>
    <property type="molecule type" value="Genomic_DNA"/>
</dbReference>
<dbReference type="Pfam" id="PF04832">
    <property type="entry name" value="SOUL"/>
    <property type="match status" value="1"/>
</dbReference>
<reference evidence="1" key="1">
    <citation type="submission" date="2020-05" db="EMBL/GenBank/DDBJ databases">
        <authorList>
            <person name="Chiriac C."/>
            <person name="Salcher M."/>
            <person name="Ghai R."/>
            <person name="Kavagutti S V."/>
        </authorList>
    </citation>
    <scope>NUCLEOTIDE SEQUENCE</scope>
</reference>
<dbReference type="PANTHER" id="PTHR11220">
    <property type="entry name" value="HEME-BINDING PROTEIN-RELATED"/>
    <property type="match status" value="1"/>
</dbReference>
<accession>A0A6J6UQH7</accession>